<dbReference type="OrthoDB" id="3781094at2"/>
<dbReference type="EMBL" id="VDMP01000023">
    <property type="protein sequence ID" value="TNM40444.1"/>
    <property type="molecule type" value="Genomic_DNA"/>
</dbReference>
<dbReference type="RefSeq" id="WP_139622790.1">
    <property type="nucleotide sequence ID" value="NZ_VDMP01000023.1"/>
</dbReference>
<comment type="caution">
    <text evidence="2">The sequence shown here is derived from an EMBL/GenBank/DDBJ whole genome shotgun (WGS) entry which is preliminary data.</text>
</comment>
<evidence type="ECO:0008006" key="4">
    <source>
        <dbReference type="Google" id="ProtNLM"/>
    </source>
</evidence>
<sequence length="239" mass="26126">MIRRVVLVLLAALVGLGLVACSDEKESAKESGEKQSGAGSSSYEPYDRESLIAAMGKAIEANPTVRFRVDAGNEQMDFRVRFGKGDEVAMAGTIEGDEPFEMVAVDGHYYGREPGDAKYVELPQELLGPLLEEIGDMSPRAMVEDMRRDTKSVEYAGSETVDGEVLHRYDVEVSPAAVQEELGADAKGLRVRYRMWLAEDDLMRKVVVKAMGAEVVAHMSDWGADLDIQAPDPADVEQP</sequence>
<keyword evidence="1" id="KW-0732">Signal</keyword>
<dbReference type="SUPFAM" id="SSF89392">
    <property type="entry name" value="Prokaryotic lipoproteins and lipoprotein localization factors"/>
    <property type="match status" value="1"/>
</dbReference>
<evidence type="ECO:0000256" key="1">
    <source>
        <dbReference type="SAM" id="SignalP"/>
    </source>
</evidence>
<dbReference type="Gene3D" id="2.50.20.20">
    <property type="match status" value="1"/>
</dbReference>
<dbReference type="Proteomes" id="UP000313231">
    <property type="component" value="Unassembled WGS sequence"/>
</dbReference>
<accession>A0A5C4VWY7</accession>
<feature type="signal peptide" evidence="1">
    <location>
        <begin position="1"/>
        <end position="20"/>
    </location>
</feature>
<name>A0A5C4VWY7_9ACTN</name>
<protein>
    <recommendedName>
        <fullName evidence="4">LppX_LprAFG lipoprotein</fullName>
    </recommendedName>
</protein>
<evidence type="ECO:0000313" key="2">
    <source>
        <dbReference type="EMBL" id="TNM40444.1"/>
    </source>
</evidence>
<dbReference type="PROSITE" id="PS51257">
    <property type="entry name" value="PROKAR_LIPOPROTEIN"/>
    <property type="match status" value="1"/>
</dbReference>
<proteinExistence type="predicted"/>
<dbReference type="InterPro" id="IPR029046">
    <property type="entry name" value="LolA/LolB/LppX"/>
</dbReference>
<keyword evidence="3" id="KW-1185">Reference proteome</keyword>
<dbReference type="AlphaFoldDB" id="A0A5C4VWY7"/>
<feature type="chain" id="PRO_5039277006" description="LppX_LprAFG lipoprotein" evidence="1">
    <location>
        <begin position="21"/>
        <end position="239"/>
    </location>
</feature>
<organism evidence="2 3">
    <name type="scientific">Nocardioides albidus</name>
    <dbReference type="NCBI Taxonomy" id="1517589"/>
    <lineage>
        <taxon>Bacteria</taxon>
        <taxon>Bacillati</taxon>
        <taxon>Actinomycetota</taxon>
        <taxon>Actinomycetes</taxon>
        <taxon>Propionibacteriales</taxon>
        <taxon>Nocardioidaceae</taxon>
        <taxon>Nocardioides</taxon>
    </lineage>
</organism>
<reference evidence="2 3" key="1">
    <citation type="journal article" date="2016" name="Int. J. Syst. Evol. Microbiol.">
        <title>Nocardioides albidus sp. nov., an actinobacterium isolated from garden soil.</title>
        <authorList>
            <person name="Singh H."/>
            <person name="Du J."/>
            <person name="Trinh H."/>
            <person name="Won K."/>
            <person name="Yang J.E."/>
            <person name="Yin C."/>
            <person name="Kook M."/>
            <person name="Yi T.H."/>
        </authorList>
    </citation>
    <scope>NUCLEOTIDE SEQUENCE [LARGE SCALE GENOMIC DNA]</scope>
    <source>
        <strain evidence="2 3">CCTCC AB 2015297</strain>
    </source>
</reference>
<gene>
    <name evidence="2" type="ORF">FHP29_10345</name>
</gene>
<evidence type="ECO:0000313" key="3">
    <source>
        <dbReference type="Proteomes" id="UP000313231"/>
    </source>
</evidence>